<dbReference type="GeneID" id="92838649"/>
<dbReference type="PANTHER" id="PTHR30386">
    <property type="entry name" value="MEMBRANE FUSION SUBUNIT OF EMRAB-TOLC MULTIDRUG EFFLUX PUMP"/>
    <property type="match status" value="1"/>
</dbReference>
<evidence type="ECO:0000313" key="8">
    <source>
        <dbReference type="Proteomes" id="UP000561326"/>
    </source>
</evidence>
<evidence type="ECO:0000256" key="2">
    <source>
        <dbReference type="ARBA" id="ARBA00009477"/>
    </source>
</evidence>
<evidence type="ECO:0000313" key="7">
    <source>
        <dbReference type="EMBL" id="NME98320.1"/>
    </source>
</evidence>
<dbReference type="PANTHER" id="PTHR30386:SF26">
    <property type="entry name" value="TRANSPORT PROTEIN COMB"/>
    <property type="match status" value="1"/>
</dbReference>
<organism evidence="7 8">
    <name type="scientific">Aneurinibacillus aneurinilyticus</name>
    <name type="common">Bacillus aneurinolyticus</name>
    <dbReference type="NCBI Taxonomy" id="1391"/>
    <lineage>
        <taxon>Bacteria</taxon>
        <taxon>Bacillati</taxon>
        <taxon>Bacillota</taxon>
        <taxon>Bacilli</taxon>
        <taxon>Bacillales</taxon>
        <taxon>Paenibacillaceae</taxon>
        <taxon>Aneurinibacillus group</taxon>
        <taxon>Aneurinibacillus</taxon>
    </lineage>
</organism>
<accession>A0A848CYJ3</accession>
<keyword evidence="5 6" id="KW-0472">Membrane</keyword>
<reference evidence="7 8" key="1">
    <citation type="submission" date="2020-04" db="EMBL/GenBank/DDBJ databases">
        <authorList>
            <person name="Hitch T.C.A."/>
            <person name="Wylensek D."/>
            <person name="Clavel T."/>
        </authorList>
    </citation>
    <scope>NUCLEOTIDE SEQUENCE [LARGE SCALE GENOMIC DNA]</scope>
    <source>
        <strain evidence="7 8">WB01_D5_05</strain>
    </source>
</reference>
<dbReference type="OrthoDB" id="8439633at2"/>
<feature type="transmembrane region" description="Helical" evidence="6">
    <location>
        <begin position="20"/>
        <end position="38"/>
    </location>
</feature>
<keyword evidence="4 6" id="KW-1133">Transmembrane helix</keyword>
<proteinExistence type="inferred from homology"/>
<evidence type="ECO:0000256" key="4">
    <source>
        <dbReference type="ARBA" id="ARBA00022989"/>
    </source>
</evidence>
<dbReference type="GO" id="GO:0016020">
    <property type="term" value="C:membrane"/>
    <property type="evidence" value="ECO:0007669"/>
    <property type="project" value="UniProtKB-SubCell"/>
</dbReference>
<dbReference type="Proteomes" id="UP000561326">
    <property type="component" value="Unassembled WGS sequence"/>
</dbReference>
<evidence type="ECO:0000256" key="3">
    <source>
        <dbReference type="ARBA" id="ARBA00022692"/>
    </source>
</evidence>
<gene>
    <name evidence="7" type="ORF">HF838_08610</name>
</gene>
<evidence type="ECO:0000256" key="6">
    <source>
        <dbReference type="SAM" id="Phobius"/>
    </source>
</evidence>
<comment type="caution">
    <text evidence="7">The sequence shown here is derived from an EMBL/GenBank/DDBJ whole genome shotgun (WGS) entry which is preliminary data.</text>
</comment>
<dbReference type="Gene3D" id="2.40.50.100">
    <property type="match status" value="1"/>
</dbReference>
<keyword evidence="3 6" id="KW-0812">Transmembrane</keyword>
<dbReference type="EMBL" id="JABAGO010000012">
    <property type="protein sequence ID" value="NME98320.1"/>
    <property type="molecule type" value="Genomic_DNA"/>
</dbReference>
<evidence type="ECO:0000256" key="1">
    <source>
        <dbReference type="ARBA" id="ARBA00004167"/>
    </source>
</evidence>
<evidence type="ECO:0000256" key="5">
    <source>
        <dbReference type="ARBA" id="ARBA00023136"/>
    </source>
</evidence>
<comment type="similarity">
    <text evidence="2">Belongs to the membrane fusion protein (MFP) (TC 8.A.1) family.</text>
</comment>
<protein>
    <submittedName>
        <fullName evidence="7">HlyD family efflux transporter periplasmic adaptor subunit</fullName>
    </submittedName>
</protein>
<dbReference type="AlphaFoldDB" id="A0A848CYJ3"/>
<name>A0A848CYJ3_ANEAE</name>
<comment type="subcellular location">
    <subcellularLocation>
        <location evidence="1">Membrane</location>
        <topology evidence="1">Single-pass membrane protein</topology>
    </subcellularLocation>
</comment>
<dbReference type="InterPro" id="IPR050739">
    <property type="entry name" value="MFP"/>
</dbReference>
<sequence>MSSPEKLDILMTVARPRHWIALLAVFGLVVAFFIWAIFSTVPVQKTGTGVFSLQGETVSVVAAVAGQVTDIGVQPGDWVSRGEVVARLFNPAWVRNGIDASDTSQNLLEQSRVLSLQDGSVTQLHAVPGQWLKVGDSVLTLETTRKEGGAEAVIYMPLQDGRDIAVGMEARVWPNQDRGFENGAMLGKVASVSGVPASLERMERTTGSHEIATKFMEAGPVVEIRVSLQADEQHPTGFRWTAPRAASGFHAQTGMICSVDFIVGKSRPIDWIF</sequence>
<dbReference type="RefSeq" id="WP_021620853.1">
    <property type="nucleotide sequence ID" value="NZ_CABKST010000105.1"/>
</dbReference>